<evidence type="ECO:0008006" key="3">
    <source>
        <dbReference type="Google" id="ProtNLM"/>
    </source>
</evidence>
<reference evidence="1 2" key="1">
    <citation type="submission" date="2020-08" db="EMBL/GenBank/DDBJ databases">
        <title>A Genomic Blueprint of the Chicken Gut Microbiome.</title>
        <authorList>
            <person name="Gilroy R."/>
            <person name="Ravi A."/>
            <person name="Getino M."/>
            <person name="Pursley I."/>
            <person name="Horton D.L."/>
            <person name="Alikhan N.-F."/>
            <person name="Baker D."/>
            <person name="Gharbi K."/>
            <person name="Hall N."/>
            <person name="Watson M."/>
            <person name="Adriaenssens E.M."/>
            <person name="Foster-Nyarko E."/>
            <person name="Jarju S."/>
            <person name="Secka A."/>
            <person name="Antonio M."/>
            <person name="Oren A."/>
            <person name="Chaudhuri R."/>
            <person name="La Ragione R.M."/>
            <person name="Hildebrand F."/>
            <person name="Pallen M.J."/>
        </authorList>
    </citation>
    <scope>NUCLEOTIDE SEQUENCE [LARGE SCALE GENOMIC DNA]</scope>
    <source>
        <strain evidence="1 2">Sa5BUN4</strain>
    </source>
</reference>
<dbReference type="AlphaFoldDB" id="A0A8X8K272"/>
<evidence type="ECO:0000313" key="1">
    <source>
        <dbReference type="EMBL" id="MBD7952669.1"/>
    </source>
</evidence>
<evidence type="ECO:0000313" key="2">
    <source>
        <dbReference type="Proteomes" id="UP000636938"/>
    </source>
</evidence>
<dbReference type="Proteomes" id="UP000636938">
    <property type="component" value="Unassembled WGS sequence"/>
</dbReference>
<proteinExistence type="predicted"/>
<protein>
    <recommendedName>
        <fullName evidence="3">Morphogenetic protein</fullName>
    </recommendedName>
</protein>
<keyword evidence="2" id="KW-1185">Reference proteome</keyword>
<comment type="caution">
    <text evidence="1">The sequence shown here is derived from an EMBL/GenBank/DDBJ whole genome shotgun (WGS) entry which is preliminary data.</text>
</comment>
<dbReference type="EMBL" id="JACSQS010000001">
    <property type="protein sequence ID" value="MBD7952669.1"/>
    <property type="molecule type" value="Genomic_DNA"/>
</dbReference>
<organism evidence="1 2">
    <name type="scientific">Stenotrophomonas lacuserhaii</name>
    <dbReference type="NCBI Taxonomy" id="2760084"/>
    <lineage>
        <taxon>Bacteria</taxon>
        <taxon>Pseudomonadati</taxon>
        <taxon>Pseudomonadota</taxon>
        <taxon>Gammaproteobacteria</taxon>
        <taxon>Lysobacterales</taxon>
        <taxon>Lysobacteraceae</taxon>
        <taxon>Stenotrophomonas</taxon>
    </lineage>
</organism>
<sequence length="237" mass="26550">MTVRERPMLFNGAMVRAILSGAKTQTRRAIKLPHHNPLGQWEACTSGGHGARDRKGNLVPEEVCIWHTRTGDTLVCPFGQPGDRLWGRETHAIFPTHGRHRADGERWGPWGGLPSTVSDDGKQIAYYREGFDRCDPGRWRPSIHMPRWACRLVLEITNVRVEQLQAISKADADAEGANAHVLPDIRLPRAHPRAGLPMIYGDSRQIFADLWDTAGGDWGSNPWVWVIEFKRVEVAGG</sequence>
<accession>A0A8X8K272</accession>
<gene>
    <name evidence="1" type="ORF">H9654_00485</name>
</gene>
<name>A0A8X8K272_9GAMM</name>